<dbReference type="STRING" id="6412.T1EV65"/>
<dbReference type="EMBL" id="KB097571">
    <property type="protein sequence ID" value="ESN94425.1"/>
    <property type="molecule type" value="Genomic_DNA"/>
</dbReference>
<dbReference type="Proteomes" id="UP000015101">
    <property type="component" value="Unassembled WGS sequence"/>
</dbReference>
<dbReference type="AlphaFoldDB" id="T1EV65"/>
<reference evidence="4" key="1">
    <citation type="submission" date="2012-12" db="EMBL/GenBank/DDBJ databases">
        <authorList>
            <person name="Hellsten U."/>
            <person name="Grimwood J."/>
            <person name="Chapman J.A."/>
            <person name="Shapiro H."/>
            <person name="Aerts A."/>
            <person name="Otillar R.P."/>
            <person name="Terry A.Y."/>
            <person name="Boore J.L."/>
            <person name="Simakov O."/>
            <person name="Marletaz F."/>
            <person name="Cho S.-J."/>
            <person name="Edsinger-Gonzales E."/>
            <person name="Havlak P."/>
            <person name="Kuo D.-H."/>
            <person name="Larsson T."/>
            <person name="Lv J."/>
            <person name="Arendt D."/>
            <person name="Savage R."/>
            <person name="Osoegawa K."/>
            <person name="de Jong P."/>
            <person name="Lindberg D.R."/>
            <person name="Seaver E.C."/>
            <person name="Weisblat D.A."/>
            <person name="Putnam N.H."/>
            <person name="Grigoriev I.V."/>
            <person name="Rokhsar D.S."/>
        </authorList>
    </citation>
    <scope>NUCLEOTIDE SEQUENCE</scope>
</reference>
<organism evidence="3 4">
    <name type="scientific">Helobdella robusta</name>
    <name type="common">Californian leech</name>
    <dbReference type="NCBI Taxonomy" id="6412"/>
    <lineage>
        <taxon>Eukaryota</taxon>
        <taxon>Metazoa</taxon>
        <taxon>Spiralia</taxon>
        <taxon>Lophotrochozoa</taxon>
        <taxon>Annelida</taxon>
        <taxon>Clitellata</taxon>
        <taxon>Hirudinea</taxon>
        <taxon>Rhynchobdellida</taxon>
        <taxon>Glossiphoniidae</taxon>
        <taxon>Helobdella</taxon>
    </lineage>
</organism>
<keyword evidence="1" id="KW-0812">Transmembrane</keyword>
<dbReference type="EnsemblMetazoa" id="HelroT164265">
    <property type="protein sequence ID" value="HelroP164265"/>
    <property type="gene ID" value="HelroG164265"/>
</dbReference>
<dbReference type="CTD" id="20200465"/>
<dbReference type="Gene3D" id="3.40.1280.10">
    <property type="match status" value="1"/>
</dbReference>
<dbReference type="RefSeq" id="XP_009027492.1">
    <property type="nucleotide sequence ID" value="XM_009029244.1"/>
</dbReference>
<name>T1EV65_HELRO</name>
<gene>
    <name evidence="3" type="primary">20200465</name>
    <name evidence="2" type="ORF">HELRODRAFT_164265</name>
</gene>
<evidence type="ECO:0000313" key="4">
    <source>
        <dbReference type="Proteomes" id="UP000015101"/>
    </source>
</evidence>
<dbReference type="GeneID" id="20200465"/>
<proteinExistence type="predicted"/>
<dbReference type="OrthoDB" id="10068565at2759"/>
<dbReference type="EMBL" id="AMQM01001616">
    <property type="status" value="NOT_ANNOTATED_CDS"/>
    <property type="molecule type" value="Genomic_DNA"/>
</dbReference>
<dbReference type="InParanoid" id="T1EV65"/>
<keyword evidence="1" id="KW-0472">Membrane</keyword>
<evidence type="ECO:0000313" key="2">
    <source>
        <dbReference type="EMBL" id="ESN94425.1"/>
    </source>
</evidence>
<dbReference type="InterPro" id="IPR029026">
    <property type="entry name" value="tRNA_m1G_MTases_N"/>
</dbReference>
<evidence type="ECO:0000313" key="3">
    <source>
        <dbReference type="EnsemblMetazoa" id="HelroP164265"/>
    </source>
</evidence>
<protein>
    <submittedName>
        <fullName evidence="2 3">Uncharacterized protein</fullName>
    </submittedName>
</protein>
<accession>T1EV65</accession>
<dbReference type="KEGG" id="hro:HELRODRAFT_164265"/>
<keyword evidence="4" id="KW-1185">Reference proteome</keyword>
<dbReference type="HOGENOM" id="CLU_1715259_0_0_1"/>
<feature type="transmembrane region" description="Helical" evidence="1">
    <location>
        <begin position="125"/>
        <end position="144"/>
    </location>
</feature>
<evidence type="ECO:0000256" key="1">
    <source>
        <dbReference type="SAM" id="Phobius"/>
    </source>
</evidence>
<keyword evidence="1" id="KW-1133">Transmembrane helix</keyword>
<reference evidence="3" key="3">
    <citation type="submission" date="2015-06" db="UniProtKB">
        <authorList>
            <consortium name="EnsemblMetazoa"/>
        </authorList>
    </citation>
    <scope>IDENTIFICATION</scope>
</reference>
<reference evidence="2 4" key="2">
    <citation type="journal article" date="2013" name="Nature">
        <title>Insights into bilaterian evolution from three spiralian genomes.</title>
        <authorList>
            <person name="Simakov O."/>
            <person name="Marletaz F."/>
            <person name="Cho S.J."/>
            <person name="Edsinger-Gonzales E."/>
            <person name="Havlak P."/>
            <person name="Hellsten U."/>
            <person name="Kuo D.H."/>
            <person name="Larsson T."/>
            <person name="Lv J."/>
            <person name="Arendt D."/>
            <person name="Savage R."/>
            <person name="Osoegawa K."/>
            <person name="de Jong P."/>
            <person name="Grimwood J."/>
            <person name="Chapman J.A."/>
            <person name="Shapiro H."/>
            <person name="Aerts A."/>
            <person name="Otillar R.P."/>
            <person name="Terry A.Y."/>
            <person name="Boore J.L."/>
            <person name="Grigoriev I.V."/>
            <person name="Lindberg D.R."/>
            <person name="Seaver E.C."/>
            <person name="Weisblat D.A."/>
            <person name="Putnam N.H."/>
            <person name="Rokhsar D.S."/>
        </authorList>
    </citation>
    <scope>NUCLEOTIDE SEQUENCE</scope>
</reference>
<sequence>MTMIDSIKCRQDEEKDFKKIRNFRMEGKKITKELVEITALDQIFIKISSLMRHLERTHLEAKVEDVSLTSPLLLLECFTGSGSSQCNKNNIVIQGRLFTTSIAVPGSILNNAQSAELKTYLVGQLFFKIFFTNVDAVFIALICFNDKFHRFIY</sequence>